<feature type="chain" id="PRO_5043820807" description="Sushi domain-containing protein" evidence="6">
    <location>
        <begin position="32"/>
        <end position="580"/>
    </location>
</feature>
<evidence type="ECO:0000259" key="7">
    <source>
        <dbReference type="PROSITE" id="PS50923"/>
    </source>
</evidence>
<dbReference type="InterPro" id="IPR035976">
    <property type="entry name" value="Sushi/SCR/CCP_sf"/>
</dbReference>
<keyword evidence="2" id="KW-0677">Repeat</keyword>
<feature type="disulfide bond" evidence="4">
    <location>
        <begin position="311"/>
        <end position="338"/>
    </location>
</feature>
<dbReference type="InterPro" id="IPR051277">
    <property type="entry name" value="SEZ6_CSMD_C4BPB_Regulators"/>
</dbReference>
<evidence type="ECO:0000313" key="9">
    <source>
        <dbReference type="Proteomes" id="UP000827092"/>
    </source>
</evidence>
<dbReference type="AlphaFoldDB" id="A0AAV6UPA5"/>
<feature type="domain" description="Sushi" evidence="7">
    <location>
        <begin position="283"/>
        <end position="340"/>
    </location>
</feature>
<dbReference type="SUPFAM" id="SSF57535">
    <property type="entry name" value="Complement control module/SCR domain"/>
    <property type="match status" value="5"/>
</dbReference>
<dbReference type="SMART" id="SM00032">
    <property type="entry name" value="CCP"/>
    <property type="match status" value="5"/>
</dbReference>
<dbReference type="Gene3D" id="2.10.70.10">
    <property type="entry name" value="Complement Module, domain 1"/>
    <property type="match status" value="4"/>
</dbReference>
<dbReference type="InterPro" id="IPR000436">
    <property type="entry name" value="Sushi_SCR_CCP_dom"/>
</dbReference>
<keyword evidence="5" id="KW-0472">Membrane</keyword>
<dbReference type="Proteomes" id="UP000827092">
    <property type="component" value="Unassembled WGS sequence"/>
</dbReference>
<name>A0AAV6UPA5_9ARAC</name>
<organism evidence="8 9">
    <name type="scientific">Oedothorax gibbosus</name>
    <dbReference type="NCBI Taxonomy" id="931172"/>
    <lineage>
        <taxon>Eukaryota</taxon>
        <taxon>Metazoa</taxon>
        <taxon>Ecdysozoa</taxon>
        <taxon>Arthropoda</taxon>
        <taxon>Chelicerata</taxon>
        <taxon>Arachnida</taxon>
        <taxon>Araneae</taxon>
        <taxon>Araneomorphae</taxon>
        <taxon>Entelegynae</taxon>
        <taxon>Araneoidea</taxon>
        <taxon>Linyphiidae</taxon>
        <taxon>Erigoninae</taxon>
        <taxon>Oedothorax</taxon>
    </lineage>
</organism>
<dbReference type="EMBL" id="JAFNEN010000316">
    <property type="protein sequence ID" value="KAG8186014.1"/>
    <property type="molecule type" value="Genomic_DNA"/>
</dbReference>
<evidence type="ECO:0000256" key="4">
    <source>
        <dbReference type="PROSITE-ProRule" id="PRU00302"/>
    </source>
</evidence>
<dbReference type="PANTHER" id="PTHR45656:SF4">
    <property type="entry name" value="PROTEIN CBR-CLEC-78"/>
    <property type="match status" value="1"/>
</dbReference>
<feature type="domain" description="Sushi" evidence="7">
    <location>
        <begin position="31"/>
        <end position="89"/>
    </location>
</feature>
<proteinExistence type="predicted"/>
<feature type="domain" description="Sushi" evidence="7">
    <location>
        <begin position="400"/>
        <end position="459"/>
    </location>
</feature>
<comment type="caution">
    <text evidence="4">Lacks conserved residue(s) required for the propagation of feature annotation.</text>
</comment>
<evidence type="ECO:0000256" key="5">
    <source>
        <dbReference type="SAM" id="Phobius"/>
    </source>
</evidence>
<comment type="caution">
    <text evidence="8">The sequence shown here is derived from an EMBL/GenBank/DDBJ whole genome shotgun (WGS) entry which is preliminary data.</text>
</comment>
<dbReference type="CDD" id="cd00033">
    <property type="entry name" value="CCP"/>
    <property type="match status" value="4"/>
</dbReference>
<evidence type="ECO:0000256" key="1">
    <source>
        <dbReference type="ARBA" id="ARBA00022729"/>
    </source>
</evidence>
<dbReference type="Pfam" id="PF00084">
    <property type="entry name" value="Sushi"/>
    <property type="match status" value="4"/>
</dbReference>
<dbReference type="PANTHER" id="PTHR45656">
    <property type="entry name" value="PROTEIN CBR-CLEC-78"/>
    <property type="match status" value="1"/>
</dbReference>
<gene>
    <name evidence="8" type="ORF">JTE90_004436</name>
</gene>
<dbReference type="Gene3D" id="2.60.120.260">
    <property type="entry name" value="Galactose-binding domain-like"/>
    <property type="match status" value="1"/>
</dbReference>
<keyword evidence="3 4" id="KW-1015">Disulfide bond</keyword>
<dbReference type="PROSITE" id="PS50923">
    <property type="entry name" value="SUSHI"/>
    <property type="match status" value="4"/>
</dbReference>
<keyword evidence="1 6" id="KW-0732">Signal</keyword>
<protein>
    <recommendedName>
        <fullName evidence="7">Sushi domain-containing protein</fullName>
    </recommendedName>
</protein>
<evidence type="ECO:0000256" key="2">
    <source>
        <dbReference type="ARBA" id="ARBA00022737"/>
    </source>
</evidence>
<evidence type="ECO:0000256" key="6">
    <source>
        <dbReference type="SAM" id="SignalP"/>
    </source>
</evidence>
<sequence length="580" mass="64652">MTYVLGFRKISNRCLLIILLFALGSLERTDALCGKPGLTPVCRLDVAKEEYEVAEKVTYKCTDCHTFDKIERHCLRNGSWSGHIPVCHKLISMKNVRSLRFVNSTSTANSTMDNSTQTCSDKMSKPDPVWEVVLTKSFQISVVKVTVPAHAVVDIVVKIRDGNNLEKSCRKYSGRTESARRTIVYLCEKGIRGDRVRIIQPNTGVALCEVYLHSLTDKENCLRPDSPFLAKGRTSISGNITSYIFYCNSSYELVGDPEVICKGGTWSKSSAFCRKKEMIPQGPHCHSLPNVINGFLRVNTTSINSIAYLKCHEGYMPQGADRVYCLTSGKWTPNDLTCKVIECETNPTIRHGKGVLVSKSALWGTKLQIICNPGFIAIDPELRACHKNATWGNLDICVEISCGAFISGTSDAEKWVSFNEKNSIRVLVCENGYYIEGSPAVTQCLPNGSWSYTNAVCRKYPVSEGWISEWTPGSLFMSAVAVGAGTAICIVCLFLSFLVTIQNKHYGISCRNERFFSIHGWPRHLQASTSKMSLIKHILQFHEGKHCSSHYYDTDPVYAQPFERSKLEDNNSAVFTAILL</sequence>
<feature type="transmembrane region" description="Helical" evidence="5">
    <location>
        <begin position="475"/>
        <end position="501"/>
    </location>
</feature>
<feature type="signal peptide" evidence="6">
    <location>
        <begin position="1"/>
        <end position="31"/>
    </location>
</feature>
<reference evidence="8 9" key="1">
    <citation type="journal article" date="2022" name="Nat. Ecol. Evol.">
        <title>A masculinizing supergene underlies an exaggerated male reproductive morph in a spider.</title>
        <authorList>
            <person name="Hendrickx F."/>
            <person name="De Corte Z."/>
            <person name="Sonet G."/>
            <person name="Van Belleghem S.M."/>
            <person name="Kostlbacher S."/>
            <person name="Vangestel C."/>
        </authorList>
    </citation>
    <scope>NUCLEOTIDE SEQUENCE [LARGE SCALE GENOMIC DNA]</scope>
    <source>
        <strain evidence="8">W744_W776</strain>
    </source>
</reference>
<accession>A0AAV6UPA5</accession>
<keyword evidence="9" id="KW-1185">Reference proteome</keyword>
<keyword evidence="4" id="KW-0768">Sushi</keyword>
<keyword evidence="5" id="KW-1133">Transmembrane helix</keyword>
<feature type="domain" description="Sushi" evidence="7">
    <location>
        <begin position="219"/>
        <end position="275"/>
    </location>
</feature>
<evidence type="ECO:0000313" key="8">
    <source>
        <dbReference type="EMBL" id="KAG8186014.1"/>
    </source>
</evidence>
<keyword evidence="5" id="KW-0812">Transmembrane</keyword>
<evidence type="ECO:0000256" key="3">
    <source>
        <dbReference type="ARBA" id="ARBA00023157"/>
    </source>
</evidence>